<keyword evidence="5" id="KW-0479">Metal-binding</keyword>
<dbReference type="InterPro" id="IPR024185">
    <property type="entry name" value="FTHF_cligase-like_sf"/>
</dbReference>
<keyword evidence="3 4" id="KW-0067">ATP-binding</keyword>
<dbReference type="GO" id="GO:0035999">
    <property type="term" value="P:tetrahydrofolate interconversion"/>
    <property type="evidence" value="ECO:0007669"/>
    <property type="project" value="TreeGrafter"/>
</dbReference>
<keyword evidence="5" id="KW-0460">Magnesium</keyword>
<feature type="binding site" evidence="4">
    <location>
        <begin position="136"/>
        <end position="144"/>
    </location>
    <ligand>
        <name>ATP</name>
        <dbReference type="ChEBI" id="CHEBI:30616"/>
    </ligand>
</feature>
<dbReference type="EMBL" id="CP035704">
    <property type="protein sequence ID" value="QBB69370.1"/>
    <property type="molecule type" value="Genomic_DNA"/>
</dbReference>
<dbReference type="PANTHER" id="PTHR23407:SF1">
    <property type="entry name" value="5-FORMYLTETRAHYDROFOLATE CYCLO-LIGASE"/>
    <property type="match status" value="1"/>
</dbReference>
<dbReference type="KEGG" id="xbc:ELE36_02695"/>
<dbReference type="InterPro" id="IPR037171">
    <property type="entry name" value="NagB/RpiA_transferase-like"/>
</dbReference>
<reference evidence="6 7" key="1">
    <citation type="submission" date="2019-01" db="EMBL/GenBank/DDBJ databases">
        <title>Pseudolysobacter antarctica gen. nov., sp. nov., isolated from Fildes Peninsula, Antarctica.</title>
        <authorList>
            <person name="Wei Z."/>
            <person name="Peng F."/>
        </authorList>
    </citation>
    <scope>NUCLEOTIDE SEQUENCE [LARGE SCALE GENOMIC DNA]</scope>
    <source>
        <strain evidence="6 7">AQ6-296</strain>
    </source>
</reference>
<evidence type="ECO:0000313" key="6">
    <source>
        <dbReference type="EMBL" id="QBB69370.1"/>
    </source>
</evidence>
<comment type="similarity">
    <text evidence="1 5">Belongs to the 5-formyltetrahydrofolate cyclo-ligase family.</text>
</comment>
<dbReference type="PANTHER" id="PTHR23407">
    <property type="entry name" value="ATPASE INHIBITOR/5-FORMYLTETRAHYDROFOLATE CYCLO-LIGASE"/>
    <property type="match status" value="1"/>
</dbReference>
<name>A0A411HFZ0_9GAMM</name>
<dbReference type="GO" id="GO:0005524">
    <property type="term" value="F:ATP binding"/>
    <property type="evidence" value="ECO:0007669"/>
    <property type="project" value="UniProtKB-KW"/>
</dbReference>
<dbReference type="Proteomes" id="UP000291562">
    <property type="component" value="Chromosome"/>
</dbReference>
<dbReference type="GO" id="GO:0009396">
    <property type="term" value="P:folic acid-containing compound biosynthetic process"/>
    <property type="evidence" value="ECO:0007669"/>
    <property type="project" value="TreeGrafter"/>
</dbReference>
<gene>
    <name evidence="6" type="ORF">ELE36_02695</name>
</gene>
<feature type="binding site" evidence="4">
    <location>
        <position position="58"/>
    </location>
    <ligand>
        <name>substrate</name>
    </ligand>
</feature>
<comment type="catalytic activity">
    <reaction evidence="5">
        <text>(6S)-5-formyl-5,6,7,8-tetrahydrofolate + ATP = (6R)-5,10-methenyltetrahydrofolate + ADP + phosphate</text>
        <dbReference type="Rhea" id="RHEA:10488"/>
        <dbReference type="ChEBI" id="CHEBI:30616"/>
        <dbReference type="ChEBI" id="CHEBI:43474"/>
        <dbReference type="ChEBI" id="CHEBI:57455"/>
        <dbReference type="ChEBI" id="CHEBI:57457"/>
        <dbReference type="ChEBI" id="CHEBI:456216"/>
        <dbReference type="EC" id="6.3.3.2"/>
    </reaction>
</comment>
<dbReference type="AlphaFoldDB" id="A0A411HFZ0"/>
<keyword evidence="7" id="KW-1185">Reference proteome</keyword>
<dbReference type="GO" id="GO:0030272">
    <property type="term" value="F:5-formyltetrahydrofolate cyclo-ligase activity"/>
    <property type="evidence" value="ECO:0007669"/>
    <property type="project" value="UniProtKB-EC"/>
</dbReference>
<evidence type="ECO:0000256" key="1">
    <source>
        <dbReference type="ARBA" id="ARBA00010638"/>
    </source>
</evidence>
<sequence length="198" mass="21784">MNAPGNRQNQRTELRERRAGLAPGARIAAAEGMARSLEQLPQFLDSAFIAGYWASAGELSLHAAVSRLLRRGQTYCLPMIQPQRDLSFAAWRPGAALVTNRYGIPEPDVAFADSIAPAALDLVLLPLLGFNRGGYRLGFGGGFYDRSFAFLRDRARPSKPLLVGIGYSLQELPELTGETWDVRMDFVATERELIACTR</sequence>
<protein>
    <recommendedName>
        <fullName evidence="5">5-formyltetrahydrofolate cyclo-ligase</fullName>
        <ecNumber evidence="5">6.3.3.2</ecNumber>
    </recommendedName>
</protein>
<evidence type="ECO:0000256" key="5">
    <source>
        <dbReference type="RuleBase" id="RU361279"/>
    </source>
</evidence>
<proteinExistence type="inferred from homology"/>
<dbReference type="Pfam" id="PF01812">
    <property type="entry name" value="5-FTHF_cyc-lig"/>
    <property type="match status" value="1"/>
</dbReference>
<dbReference type="EC" id="6.3.3.2" evidence="5"/>
<evidence type="ECO:0000256" key="2">
    <source>
        <dbReference type="ARBA" id="ARBA00022741"/>
    </source>
</evidence>
<dbReference type="PIRSF" id="PIRSF006806">
    <property type="entry name" value="FTHF_cligase"/>
    <property type="match status" value="1"/>
</dbReference>
<dbReference type="RefSeq" id="WP_129831626.1">
    <property type="nucleotide sequence ID" value="NZ_CP035704.1"/>
</dbReference>
<keyword evidence="6" id="KW-0436">Ligase</keyword>
<accession>A0A411HFZ0</accession>
<dbReference type="InterPro" id="IPR002698">
    <property type="entry name" value="FTHF_cligase"/>
</dbReference>
<evidence type="ECO:0000256" key="3">
    <source>
        <dbReference type="ARBA" id="ARBA00022840"/>
    </source>
</evidence>
<keyword evidence="2 4" id="KW-0547">Nucleotide-binding</keyword>
<dbReference type="GO" id="GO:0046872">
    <property type="term" value="F:metal ion binding"/>
    <property type="evidence" value="ECO:0007669"/>
    <property type="project" value="UniProtKB-KW"/>
</dbReference>
<dbReference type="Gene3D" id="3.40.50.10420">
    <property type="entry name" value="NagB/RpiA/CoA transferase-like"/>
    <property type="match status" value="1"/>
</dbReference>
<organism evidence="6 7">
    <name type="scientific">Pseudolysobacter antarcticus</name>
    <dbReference type="NCBI Taxonomy" id="2511995"/>
    <lineage>
        <taxon>Bacteria</taxon>
        <taxon>Pseudomonadati</taxon>
        <taxon>Pseudomonadota</taxon>
        <taxon>Gammaproteobacteria</taxon>
        <taxon>Lysobacterales</taxon>
        <taxon>Rhodanobacteraceae</taxon>
        <taxon>Pseudolysobacter</taxon>
    </lineage>
</organism>
<evidence type="ECO:0000256" key="4">
    <source>
        <dbReference type="PIRSR" id="PIRSR006806-1"/>
    </source>
</evidence>
<dbReference type="NCBIfam" id="TIGR02727">
    <property type="entry name" value="MTHFS_bact"/>
    <property type="match status" value="1"/>
</dbReference>
<dbReference type="OrthoDB" id="9801938at2"/>
<comment type="cofactor">
    <cofactor evidence="5">
        <name>Mg(2+)</name>
        <dbReference type="ChEBI" id="CHEBI:18420"/>
    </cofactor>
</comment>
<dbReference type="SUPFAM" id="SSF100950">
    <property type="entry name" value="NagB/RpiA/CoA transferase-like"/>
    <property type="match status" value="1"/>
</dbReference>
<evidence type="ECO:0000313" key="7">
    <source>
        <dbReference type="Proteomes" id="UP000291562"/>
    </source>
</evidence>